<dbReference type="PROSITE" id="PS00931">
    <property type="entry name" value="CUTINASE_2"/>
    <property type="match status" value="1"/>
</dbReference>
<dbReference type="EMBL" id="MU251722">
    <property type="protein sequence ID" value="KAG9229896.1"/>
    <property type="molecule type" value="Genomic_DNA"/>
</dbReference>
<feature type="signal peptide" evidence="12">
    <location>
        <begin position="1"/>
        <end position="20"/>
    </location>
</feature>
<keyword evidence="14" id="KW-1185">Reference proteome</keyword>
<evidence type="ECO:0000256" key="1">
    <source>
        <dbReference type="ARBA" id="ARBA00004613"/>
    </source>
</evidence>
<dbReference type="GO" id="GO:0005576">
    <property type="term" value="C:extracellular region"/>
    <property type="evidence" value="ECO:0007669"/>
    <property type="project" value="UniProtKB-SubCell"/>
</dbReference>
<comment type="caution">
    <text evidence="13">The sequence shown here is derived from an EMBL/GenBank/DDBJ whole genome shotgun (WGS) entry which is preliminary data.</text>
</comment>
<evidence type="ECO:0000256" key="3">
    <source>
        <dbReference type="ARBA" id="ARBA00013095"/>
    </source>
</evidence>
<dbReference type="PRINTS" id="PR00129">
    <property type="entry name" value="CUTINASE"/>
</dbReference>
<evidence type="ECO:0000256" key="9">
    <source>
        <dbReference type="ARBA" id="ARBA00034045"/>
    </source>
</evidence>
<feature type="active site" evidence="10">
    <location>
        <position position="187"/>
    </location>
</feature>
<keyword evidence="6 12" id="KW-0732">Signal</keyword>
<feature type="disulfide bond" evidence="11">
    <location>
        <begin position="49"/>
        <end position="124"/>
    </location>
</feature>
<dbReference type="InterPro" id="IPR043579">
    <property type="entry name" value="CUTINASE_2"/>
</dbReference>
<evidence type="ECO:0000313" key="14">
    <source>
        <dbReference type="Proteomes" id="UP000824998"/>
    </source>
</evidence>
<dbReference type="Gene3D" id="3.40.50.1820">
    <property type="entry name" value="alpha/beta hydrolase"/>
    <property type="match status" value="1"/>
</dbReference>
<keyword evidence="4 12" id="KW-0719">Serine esterase</keyword>
<keyword evidence="8 11" id="KW-1015">Disulfide bond</keyword>
<dbReference type="GO" id="GO:0050525">
    <property type="term" value="F:cutinase activity"/>
    <property type="evidence" value="ECO:0007669"/>
    <property type="project" value="UniProtKB-UniRule"/>
</dbReference>
<organism evidence="13 14">
    <name type="scientific">Amylocarpus encephaloides</name>
    <dbReference type="NCBI Taxonomy" id="45428"/>
    <lineage>
        <taxon>Eukaryota</taxon>
        <taxon>Fungi</taxon>
        <taxon>Dikarya</taxon>
        <taxon>Ascomycota</taxon>
        <taxon>Pezizomycotina</taxon>
        <taxon>Leotiomycetes</taxon>
        <taxon>Helotiales</taxon>
        <taxon>Helotiales incertae sedis</taxon>
        <taxon>Amylocarpus</taxon>
    </lineage>
</organism>
<evidence type="ECO:0000256" key="6">
    <source>
        <dbReference type="ARBA" id="ARBA00022729"/>
    </source>
</evidence>
<comment type="function">
    <text evidence="12">Catalyzes the hydrolysis of complex carboxylic polyesters found in the cell wall of plants. Degrades cutin, a macromolecule that forms the structure of the plant cuticle.</text>
</comment>
<evidence type="ECO:0000256" key="2">
    <source>
        <dbReference type="ARBA" id="ARBA00007534"/>
    </source>
</evidence>
<reference evidence="13" key="1">
    <citation type="journal article" date="2021" name="IMA Fungus">
        <title>Genomic characterization of three marine fungi, including Emericellopsis atlantica sp. nov. with signatures of a generalist lifestyle and marine biomass degradation.</title>
        <authorList>
            <person name="Hagestad O.C."/>
            <person name="Hou L."/>
            <person name="Andersen J.H."/>
            <person name="Hansen E.H."/>
            <person name="Altermark B."/>
            <person name="Li C."/>
            <person name="Kuhnert E."/>
            <person name="Cox R.J."/>
            <person name="Crous P.W."/>
            <person name="Spatafora J.W."/>
            <person name="Lail K."/>
            <person name="Amirebrahimi M."/>
            <person name="Lipzen A."/>
            <person name="Pangilinan J."/>
            <person name="Andreopoulos W."/>
            <person name="Hayes R.D."/>
            <person name="Ng V."/>
            <person name="Grigoriev I.V."/>
            <person name="Jackson S.A."/>
            <person name="Sutton T.D.S."/>
            <person name="Dobson A.D.W."/>
            <person name="Rama T."/>
        </authorList>
    </citation>
    <scope>NUCLEOTIDE SEQUENCE</scope>
    <source>
        <strain evidence="13">TRa018bII</strain>
    </source>
</reference>
<feature type="disulfide bond" evidence="11">
    <location>
        <begin position="183"/>
        <end position="190"/>
    </location>
</feature>
<protein>
    <recommendedName>
        <fullName evidence="3 12">Cutinase</fullName>
        <ecNumber evidence="3 12">3.1.1.74</ecNumber>
    </recommendedName>
</protein>
<dbReference type="Proteomes" id="UP000824998">
    <property type="component" value="Unassembled WGS sequence"/>
</dbReference>
<evidence type="ECO:0000256" key="10">
    <source>
        <dbReference type="PIRSR" id="PIRSR611150-1"/>
    </source>
</evidence>
<dbReference type="InterPro" id="IPR011150">
    <property type="entry name" value="Cutinase_monf"/>
</dbReference>
<evidence type="ECO:0000256" key="7">
    <source>
        <dbReference type="ARBA" id="ARBA00022801"/>
    </source>
</evidence>
<dbReference type="PROSITE" id="PS00155">
    <property type="entry name" value="CUTINASE_1"/>
    <property type="match status" value="1"/>
</dbReference>
<feature type="active site" description="Proton donor/acceptor" evidence="10">
    <location>
        <position position="200"/>
    </location>
</feature>
<evidence type="ECO:0000256" key="5">
    <source>
        <dbReference type="ARBA" id="ARBA00022525"/>
    </source>
</evidence>
<feature type="chain" id="PRO_5040547192" description="Cutinase" evidence="12">
    <location>
        <begin position="21"/>
        <end position="220"/>
    </location>
</feature>
<comment type="catalytic activity">
    <reaction evidence="9 12">
        <text>cutin + H2O = cutin monomers.</text>
        <dbReference type="EC" id="3.1.1.74"/>
    </reaction>
</comment>
<dbReference type="PANTHER" id="PTHR48250:SF3">
    <property type="entry name" value="CUTINASE 1-RELATED"/>
    <property type="match status" value="1"/>
</dbReference>
<evidence type="ECO:0000256" key="4">
    <source>
        <dbReference type="ARBA" id="ARBA00022487"/>
    </source>
</evidence>
<dbReference type="AlphaFoldDB" id="A0A9P7YA74"/>
<sequence>MKFSLNAAVVCLVTLPIAWAFPLDSLDLLKRVADLSLDTQNDLSNGTPCKPITVIFARGTLSEGNVGLSTGPPFFQEISKLTGIDNLAVQGVTYSASVPGFLGGGDLAGSETMAKLVDKALTECPNTKVVMSGYSQGGQLVRNAARKLSAASQAKVSSVVIFGDPNYGMAVGQIAASKVKIFCHTGDNICEGGLLIFPPHQNYKDDAPAAAKFVVGLAGL</sequence>
<evidence type="ECO:0000313" key="13">
    <source>
        <dbReference type="EMBL" id="KAG9229896.1"/>
    </source>
</evidence>
<comment type="similarity">
    <text evidence="2 12">Belongs to the cutinase family.</text>
</comment>
<dbReference type="GO" id="GO:0016052">
    <property type="term" value="P:carbohydrate catabolic process"/>
    <property type="evidence" value="ECO:0007669"/>
    <property type="project" value="TreeGrafter"/>
</dbReference>
<proteinExistence type="inferred from homology"/>
<dbReference type="InterPro" id="IPR043580">
    <property type="entry name" value="CUTINASE_1"/>
</dbReference>
<dbReference type="InterPro" id="IPR029058">
    <property type="entry name" value="AB_hydrolase_fold"/>
</dbReference>
<evidence type="ECO:0000256" key="11">
    <source>
        <dbReference type="PIRSR" id="PIRSR611150-2"/>
    </source>
</evidence>
<dbReference type="InterPro" id="IPR000675">
    <property type="entry name" value="Cutinase/axe"/>
</dbReference>
<evidence type="ECO:0000256" key="12">
    <source>
        <dbReference type="RuleBase" id="RU361263"/>
    </source>
</evidence>
<feature type="active site" description="Nucleophile" evidence="10">
    <location>
        <position position="135"/>
    </location>
</feature>
<accession>A0A9P7YA74</accession>
<comment type="subcellular location">
    <subcellularLocation>
        <location evidence="1 12">Secreted</location>
    </subcellularLocation>
</comment>
<dbReference type="OrthoDB" id="2975078at2759"/>
<keyword evidence="5 12" id="KW-0964">Secreted</keyword>
<evidence type="ECO:0000256" key="8">
    <source>
        <dbReference type="ARBA" id="ARBA00023157"/>
    </source>
</evidence>
<dbReference type="Pfam" id="PF01083">
    <property type="entry name" value="Cutinase"/>
    <property type="match status" value="1"/>
</dbReference>
<dbReference type="SMART" id="SM01110">
    <property type="entry name" value="Cutinase"/>
    <property type="match status" value="1"/>
</dbReference>
<dbReference type="EC" id="3.1.1.74" evidence="3 12"/>
<keyword evidence="7 12" id="KW-0378">Hydrolase</keyword>
<gene>
    <name evidence="13" type="ORF">BJ875DRAFT_473663</name>
</gene>
<name>A0A9P7YA74_9HELO</name>
<dbReference type="SUPFAM" id="SSF53474">
    <property type="entry name" value="alpha/beta-Hydrolases"/>
    <property type="match status" value="1"/>
</dbReference>
<dbReference type="PANTHER" id="PTHR48250">
    <property type="entry name" value="CUTINASE 2-RELATED"/>
    <property type="match status" value="1"/>
</dbReference>